<feature type="transmembrane region" description="Helical" evidence="1">
    <location>
        <begin position="73"/>
        <end position="93"/>
    </location>
</feature>
<dbReference type="AlphaFoldDB" id="A0A7S4LK55"/>
<protein>
    <submittedName>
        <fullName evidence="2">Uncharacterized protein</fullName>
    </submittedName>
</protein>
<name>A0A7S4LK55_9EUGL</name>
<evidence type="ECO:0000256" key="1">
    <source>
        <dbReference type="SAM" id="Phobius"/>
    </source>
</evidence>
<keyword evidence="1" id="KW-1133">Transmembrane helix</keyword>
<evidence type="ECO:0000313" key="2">
    <source>
        <dbReference type="EMBL" id="CAE0834845.1"/>
    </source>
</evidence>
<organism evidence="2">
    <name type="scientific">Eutreptiella gymnastica</name>
    <dbReference type="NCBI Taxonomy" id="73025"/>
    <lineage>
        <taxon>Eukaryota</taxon>
        <taxon>Discoba</taxon>
        <taxon>Euglenozoa</taxon>
        <taxon>Euglenida</taxon>
        <taxon>Spirocuta</taxon>
        <taxon>Euglenophyceae</taxon>
        <taxon>Eutreptiales</taxon>
        <taxon>Eutreptiaceae</taxon>
        <taxon>Eutreptiella</taxon>
    </lineage>
</organism>
<sequence>MPPAPTPLVRVANITAAIGLAHRAQWALQVKAAIRHQFRQLDHCFGHPLLQSEDVLIDAYGYLCPKHAQLPGAFISALVLSLFYFVTLLSWLCNLKPRESKQDNGDVNKSLIAPLAKTSSHFQTQFTSPKGSTHT</sequence>
<dbReference type="EMBL" id="HBJA01134267">
    <property type="protein sequence ID" value="CAE0834845.1"/>
    <property type="molecule type" value="Transcribed_RNA"/>
</dbReference>
<reference evidence="2" key="1">
    <citation type="submission" date="2021-01" db="EMBL/GenBank/DDBJ databases">
        <authorList>
            <person name="Corre E."/>
            <person name="Pelletier E."/>
            <person name="Niang G."/>
            <person name="Scheremetjew M."/>
            <person name="Finn R."/>
            <person name="Kale V."/>
            <person name="Holt S."/>
            <person name="Cochrane G."/>
            <person name="Meng A."/>
            <person name="Brown T."/>
            <person name="Cohen L."/>
        </authorList>
    </citation>
    <scope>NUCLEOTIDE SEQUENCE</scope>
    <source>
        <strain evidence="2">CCMP1594</strain>
    </source>
</reference>
<keyword evidence="1" id="KW-0472">Membrane</keyword>
<keyword evidence="1" id="KW-0812">Transmembrane</keyword>
<accession>A0A7S4LK55</accession>
<gene>
    <name evidence="2" type="ORF">EGYM00163_LOCUS46149</name>
</gene>
<proteinExistence type="predicted"/>